<protein>
    <submittedName>
        <fullName evidence="5">DUF87 domain-containing protein</fullName>
    </submittedName>
</protein>
<gene>
    <name evidence="5" type="ORF">KHA94_17480</name>
</gene>
<name>A0ABS5NVV7_9BACI</name>
<comment type="caution">
    <text evidence="5">The sequence shown here is derived from an EMBL/GenBank/DDBJ whole genome shotgun (WGS) entry which is preliminary data.</text>
</comment>
<dbReference type="InterPro" id="IPR002543">
    <property type="entry name" value="FtsK_dom"/>
</dbReference>
<evidence type="ECO:0000259" key="4">
    <source>
        <dbReference type="Pfam" id="PF01580"/>
    </source>
</evidence>
<dbReference type="InterPro" id="IPR027417">
    <property type="entry name" value="P-loop_NTPase"/>
</dbReference>
<dbReference type="SUPFAM" id="SSF52540">
    <property type="entry name" value="P-loop containing nucleoside triphosphate hydrolases"/>
    <property type="match status" value="1"/>
</dbReference>
<evidence type="ECO:0000313" key="6">
    <source>
        <dbReference type="Proteomes" id="UP000681027"/>
    </source>
</evidence>
<sequence>MKLPIVAGLDINGNIIVYDMVKNPHLLIAGETGSGKSTQIRSILSTLIKSVSPERWRISNNHLSLFGKTSKIKRKALVTSSQLE</sequence>
<organism evidence="5 6">
    <name type="scientific">Cytobacillus citreus</name>
    <dbReference type="NCBI Taxonomy" id="2833586"/>
    <lineage>
        <taxon>Bacteria</taxon>
        <taxon>Bacillati</taxon>
        <taxon>Bacillota</taxon>
        <taxon>Bacilli</taxon>
        <taxon>Bacillales</taxon>
        <taxon>Bacillaceae</taxon>
        <taxon>Cytobacillus</taxon>
    </lineage>
</organism>
<reference evidence="5 6" key="1">
    <citation type="submission" date="2021-05" db="EMBL/GenBank/DDBJ databases">
        <title>Novel Bacillus species.</title>
        <authorList>
            <person name="Liu G."/>
        </authorList>
    </citation>
    <scope>NUCLEOTIDE SEQUENCE [LARGE SCALE GENOMIC DNA]</scope>
    <source>
        <strain evidence="5 6">FJAT-49705</strain>
    </source>
</reference>
<keyword evidence="6" id="KW-1185">Reference proteome</keyword>
<keyword evidence="3" id="KW-0067">ATP-binding</keyword>
<evidence type="ECO:0000313" key="5">
    <source>
        <dbReference type="EMBL" id="MBS4191960.1"/>
    </source>
</evidence>
<comment type="subcellular location">
    <subcellularLocation>
        <location evidence="1">Membrane</location>
        <topology evidence="1">Multi-pass membrane protein</topology>
    </subcellularLocation>
</comment>
<dbReference type="EMBL" id="JAGYPM010000004">
    <property type="protein sequence ID" value="MBS4191960.1"/>
    <property type="molecule type" value="Genomic_DNA"/>
</dbReference>
<evidence type="ECO:0000256" key="2">
    <source>
        <dbReference type="ARBA" id="ARBA00022741"/>
    </source>
</evidence>
<proteinExistence type="predicted"/>
<evidence type="ECO:0000256" key="1">
    <source>
        <dbReference type="ARBA" id="ARBA00004141"/>
    </source>
</evidence>
<feature type="domain" description="FtsK" evidence="4">
    <location>
        <begin position="2"/>
        <end position="55"/>
    </location>
</feature>
<dbReference type="Proteomes" id="UP000681027">
    <property type="component" value="Unassembled WGS sequence"/>
</dbReference>
<accession>A0ABS5NVV7</accession>
<dbReference type="Gene3D" id="3.40.50.300">
    <property type="entry name" value="P-loop containing nucleotide triphosphate hydrolases"/>
    <property type="match status" value="1"/>
</dbReference>
<dbReference type="InterPro" id="IPR050206">
    <property type="entry name" value="FtsK/SpoIIIE/SftA"/>
</dbReference>
<dbReference type="PANTHER" id="PTHR22683:SF41">
    <property type="entry name" value="DNA TRANSLOCASE FTSK"/>
    <property type="match status" value="1"/>
</dbReference>
<keyword evidence="2" id="KW-0547">Nucleotide-binding</keyword>
<dbReference type="PANTHER" id="PTHR22683">
    <property type="entry name" value="SPORULATION PROTEIN RELATED"/>
    <property type="match status" value="1"/>
</dbReference>
<dbReference type="Pfam" id="PF01580">
    <property type="entry name" value="FtsK_SpoIIIE"/>
    <property type="match status" value="1"/>
</dbReference>
<evidence type="ECO:0000256" key="3">
    <source>
        <dbReference type="ARBA" id="ARBA00022840"/>
    </source>
</evidence>